<feature type="domain" description="N-acetyltransferase" evidence="1">
    <location>
        <begin position="58"/>
        <end position="240"/>
    </location>
</feature>
<dbReference type="InterPro" id="IPR016181">
    <property type="entry name" value="Acyl_CoA_acyltransferase"/>
</dbReference>
<dbReference type="PROSITE" id="PS51186">
    <property type="entry name" value="GNAT"/>
    <property type="match status" value="1"/>
</dbReference>
<keyword evidence="3" id="KW-1185">Reference proteome</keyword>
<dbReference type="EMBL" id="ML119144">
    <property type="protein sequence ID" value="RPB10231.1"/>
    <property type="molecule type" value="Genomic_DNA"/>
</dbReference>
<reference evidence="2 3" key="1">
    <citation type="journal article" date="2018" name="Nat. Ecol. Evol.">
        <title>Pezizomycetes genomes reveal the molecular basis of ectomycorrhizal truffle lifestyle.</title>
        <authorList>
            <person name="Murat C."/>
            <person name="Payen T."/>
            <person name="Noel B."/>
            <person name="Kuo A."/>
            <person name="Morin E."/>
            <person name="Chen J."/>
            <person name="Kohler A."/>
            <person name="Krizsan K."/>
            <person name="Balestrini R."/>
            <person name="Da Silva C."/>
            <person name="Montanini B."/>
            <person name="Hainaut M."/>
            <person name="Levati E."/>
            <person name="Barry K.W."/>
            <person name="Belfiori B."/>
            <person name="Cichocki N."/>
            <person name="Clum A."/>
            <person name="Dockter R.B."/>
            <person name="Fauchery L."/>
            <person name="Guy J."/>
            <person name="Iotti M."/>
            <person name="Le Tacon F."/>
            <person name="Lindquist E.A."/>
            <person name="Lipzen A."/>
            <person name="Malagnac F."/>
            <person name="Mello A."/>
            <person name="Molinier V."/>
            <person name="Miyauchi S."/>
            <person name="Poulain J."/>
            <person name="Riccioni C."/>
            <person name="Rubini A."/>
            <person name="Sitrit Y."/>
            <person name="Splivallo R."/>
            <person name="Traeger S."/>
            <person name="Wang M."/>
            <person name="Zifcakova L."/>
            <person name="Wipf D."/>
            <person name="Zambonelli A."/>
            <person name="Paolocci F."/>
            <person name="Nowrousian M."/>
            <person name="Ottonello S."/>
            <person name="Baldrian P."/>
            <person name="Spatafora J.W."/>
            <person name="Henrissat B."/>
            <person name="Nagy L.G."/>
            <person name="Aury J.M."/>
            <person name="Wincker P."/>
            <person name="Grigoriev I.V."/>
            <person name="Bonfante P."/>
            <person name="Martin F.M."/>
        </authorList>
    </citation>
    <scope>NUCLEOTIDE SEQUENCE [LARGE SCALE GENOMIC DNA]</scope>
    <source>
        <strain evidence="2 3">CCBAS932</strain>
    </source>
</reference>
<proteinExistence type="predicted"/>
<dbReference type="AlphaFoldDB" id="A0A3N4KPE0"/>
<dbReference type="InterPro" id="IPR000182">
    <property type="entry name" value="GNAT_dom"/>
</dbReference>
<evidence type="ECO:0000259" key="1">
    <source>
        <dbReference type="PROSITE" id="PS51186"/>
    </source>
</evidence>
<dbReference type="GO" id="GO:0016747">
    <property type="term" value="F:acyltransferase activity, transferring groups other than amino-acyl groups"/>
    <property type="evidence" value="ECO:0007669"/>
    <property type="project" value="InterPro"/>
</dbReference>
<dbReference type="OrthoDB" id="2019666at2759"/>
<gene>
    <name evidence="2" type="ORF">P167DRAFT_566660</name>
</gene>
<dbReference type="InParanoid" id="A0A3N4KPE0"/>
<protein>
    <recommendedName>
        <fullName evidence="1">N-acetyltransferase domain-containing protein</fullName>
    </recommendedName>
</protein>
<name>A0A3N4KPE0_9PEZI</name>
<sequence>MMRLHAQANITGQSTKCFEDKPLPPYSPQNPFYQGQIENPWTPPAQRWAAIKTIKTVIQGAEITDDVLAECVKLFNANFGTWSKLAKNQRNKGVPGSAVEANAKTLRENCVPCEETTLARIYVQDKLVGYAFATRWPHHERDGDVCWITQVVVDKNYRGVGLATALLSKFKTYTDALYGIMSHHPAAIMALKRAILGTGVSYHDLSYTQAYARDVLQGSIIETHQDVVLRGTLFNQIPRNPDDDGIVCCVETKLMLTHDDALSALRYLEQEGKNWDFGQLHHGLEFIALIENRSCKQKQG</sequence>
<dbReference type="Pfam" id="PF00583">
    <property type="entry name" value="Acetyltransf_1"/>
    <property type="match status" value="1"/>
</dbReference>
<evidence type="ECO:0000313" key="3">
    <source>
        <dbReference type="Proteomes" id="UP000277580"/>
    </source>
</evidence>
<dbReference type="Gene3D" id="3.40.630.30">
    <property type="match status" value="1"/>
</dbReference>
<evidence type="ECO:0000313" key="2">
    <source>
        <dbReference type="EMBL" id="RPB10231.1"/>
    </source>
</evidence>
<accession>A0A3N4KPE0</accession>
<dbReference type="Proteomes" id="UP000277580">
    <property type="component" value="Unassembled WGS sequence"/>
</dbReference>
<dbReference type="STRING" id="1392247.A0A3N4KPE0"/>
<dbReference type="SUPFAM" id="SSF55729">
    <property type="entry name" value="Acyl-CoA N-acyltransferases (Nat)"/>
    <property type="match status" value="1"/>
</dbReference>
<dbReference type="CDD" id="cd04301">
    <property type="entry name" value="NAT_SF"/>
    <property type="match status" value="1"/>
</dbReference>
<organism evidence="2 3">
    <name type="scientific">Morchella conica CCBAS932</name>
    <dbReference type="NCBI Taxonomy" id="1392247"/>
    <lineage>
        <taxon>Eukaryota</taxon>
        <taxon>Fungi</taxon>
        <taxon>Dikarya</taxon>
        <taxon>Ascomycota</taxon>
        <taxon>Pezizomycotina</taxon>
        <taxon>Pezizomycetes</taxon>
        <taxon>Pezizales</taxon>
        <taxon>Morchellaceae</taxon>
        <taxon>Morchella</taxon>
    </lineage>
</organism>